<dbReference type="PANTHER" id="PTHR46129">
    <property type="entry name" value="SYNAPTOTAGMIN 14, ISOFORM D"/>
    <property type="match status" value="1"/>
</dbReference>
<evidence type="ECO:0000256" key="1">
    <source>
        <dbReference type="ARBA" id="ARBA00006996"/>
    </source>
</evidence>
<dbReference type="PANTHER" id="PTHR46129:SF4">
    <property type="entry name" value="SYNAPTOTAGMIN-16"/>
    <property type="match status" value="1"/>
</dbReference>
<dbReference type="Gene3D" id="2.60.40.150">
    <property type="entry name" value="C2 domain"/>
    <property type="match status" value="2"/>
</dbReference>
<evidence type="ECO:0000313" key="6">
    <source>
        <dbReference type="Xenbase" id="XB-GENE-6488651"/>
    </source>
</evidence>
<dbReference type="GO" id="GO:0005543">
    <property type="term" value="F:phospholipid binding"/>
    <property type="evidence" value="ECO:0007669"/>
    <property type="project" value="TreeGrafter"/>
</dbReference>
<dbReference type="Pfam" id="PF00168">
    <property type="entry name" value="C2"/>
    <property type="match status" value="2"/>
</dbReference>
<dbReference type="GeneID" id="108698823"/>
<dbReference type="CDD" id="cd08408">
    <property type="entry name" value="C2B_Synaptotagmin-14_16"/>
    <property type="match status" value="1"/>
</dbReference>
<dbReference type="SMART" id="SM00239">
    <property type="entry name" value="C2"/>
    <property type="match status" value="2"/>
</dbReference>
<evidence type="ECO:0000259" key="3">
    <source>
        <dbReference type="PROSITE" id="PS50004"/>
    </source>
</evidence>
<feature type="domain" description="C2" evidence="3">
    <location>
        <begin position="243"/>
        <end position="362"/>
    </location>
</feature>
<comment type="similarity">
    <text evidence="1">Belongs to the synaptotagmin family.</text>
</comment>
<name>A0A8J0TM10_XENLA</name>
<evidence type="ECO:0000256" key="2">
    <source>
        <dbReference type="SAM" id="MobiDB-lite"/>
    </source>
</evidence>
<keyword evidence="4" id="KW-1185">Reference proteome</keyword>
<proteinExistence type="inferred from homology"/>
<evidence type="ECO:0000313" key="5">
    <source>
        <dbReference type="RefSeq" id="XP_018086149.1"/>
    </source>
</evidence>
<feature type="region of interest" description="Disordered" evidence="2">
    <location>
        <begin position="86"/>
        <end position="123"/>
    </location>
</feature>
<dbReference type="SUPFAM" id="SSF49562">
    <property type="entry name" value="C2 domain (Calcium/lipid-binding domain, CaLB)"/>
    <property type="match status" value="2"/>
</dbReference>
<organism evidence="4 5">
    <name type="scientific">Xenopus laevis</name>
    <name type="common">African clawed frog</name>
    <dbReference type="NCBI Taxonomy" id="8355"/>
    <lineage>
        <taxon>Eukaryota</taxon>
        <taxon>Metazoa</taxon>
        <taxon>Chordata</taxon>
        <taxon>Craniata</taxon>
        <taxon>Vertebrata</taxon>
        <taxon>Euteleostomi</taxon>
        <taxon>Amphibia</taxon>
        <taxon>Batrachia</taxon>
        <taxon>Anura</taxon>
        <taxon>Pipoidea</taxon>
        <taxon>Pipidae</taxon>
        <taxon>Xenopodinae</taxon>
        <taxon>Xenopus</taxon>
        <taxon>Xenopus</taxon>
    </lineage>
</organism>
<dbReference type="CTD" id="108698823"/>
<feature type="region of interest" description="Disordered" evidence="2">
    <location>
        <begin position="193"/>
        <end position="236"/>
    </location>
</feature>
<dbReference type="FunFam" id="2.60.40.150:FF:000062">
    <property type="entry name" value="synaptotagmin-14 isoform X1"/>
    <property type="match status" value="1"/>
</dbReference>
<dbReference type="InterPro" id="IPR000008">
    <property type="entry name" value="C2_dom"/>
</dbReference>
<protein>
    <submittedName>
        <fullName evidence="5">Synaptotagmin-16 isoform X2</fullName>
    </submittedName>
</protein>
<dbReference type="InterPro" id="IPR043541">
    <property type="entry name" value="SYT14/14L/16"/>
</dbReference>
<dbReference type="Xenbase" id="XB-GENE-6488651">
    <property type="gene designation" value="syt16.L"/>
</dbReference>
<dbReference type="RefSeq" id="XP_018086149.1">
    <property type="nucleotide sequence ID" value="XM_018230660.2"/>
</dbReference>
<sequence>MVKPMASQSFFQPVSSWISRMCEAVSLAGDSISGSLNNLNKAQPSVDSNQDSQEYQEQFEYDIEEFPEEKECLSDNDFKSVDNVATSEHIENNDQSDNTELSEGTAKSSLADTSTVFRSGTAVDEDDGALETLSSITEEDEGDLDNQIRTLLRDLDSPTFSAVGITNDLDVLSYQSNEEDGHVSYHSRQELAAVEPQNATGQEADPGPGVEDEDATDNSSVCSPEDQVDGTLPPPIPYVPICKSGDLDVTLEYKPSSQKLVVTVLEAKDIPDKERSGVDSWQVHVVVLPSKKQRGKTTTQKGSLPVFNETFTFNKLVPEEMPNSALRFRLYAVHKMNRVKMMGEKLCPLRNIRPDTENSLTLVLEPRSNLTSGDSLLSFTPVSHSESDSSTQSLSHGGVPELLVGLSYNPTTGRLSVEIIKGSHFRNLAVNRPPDTYGKLSLLDSVGHEMSRCKTSVRRGQPNPVYKETFIFQVALFQLTDFTLMISIYNRRSMKRKEMIGWLSLGKNSSGEEEQNHWLEMKESKGQQVCHWHTLLES</sequence>
<dbReference type="AGR" id="Xenbase:XB-GENE-6488651"/>
<dbReference type="AlphaFoldDB" id="A0A8J0TM10"/>
<dbReference type="CDD" id="cd08389">
    <property type="entry name" value="C2A_Synaptotagmin-14_16"/>
    <property type="match status" value="1"/>
</dbReference>
<dbReference type="InterPro" id="IPR035892">
    <property type="entry name" value="C2_domain_sf"/>
</dbReference>
<evidence type="ECO:0000313" key="4">
    <source>
        <dbReference type="Proteomes" id="UP000186698"/>
    </source>
</evidence>
<gene>
    <name evidence="5 6" type="primary">syt16.L</name>
</gene>
<reference evidence="5" key="1">
    <citation type="submission" date="2025-08" db="UniProtKB">
        <authorList>
            <consortium name="RefSeq"/>
        </authorList>
    </citation>
    <scope>IDENTIFICATION</scope>
    <source>
        <strain evidence="5">J_2021</strain>
        <tissue evidence="5">Erythrocytes</tissue>
    </source>
</reference>
<dbReference type="PROSITE" id="PS50004">
    <property type="entry name" value="C2"/>
    <property type="match status" value="2"/>
</dbReference>
<dbReference type="OrthoDB" id="5978493at2759"/>
<feature type="domain" description="C2" evidence="3">
    <location>
        <begin position="398"/>
        <end position="533"/>
    </location>
</feature>
<feature type="compositionally biased region" description="Polar residues" evidence="2">
    <location>
        <begin position="93"/>
        <end position="118"/>
    </location>
</feature>
<accession>A0A8J0TM10</accession>
<dbReference type="Proteomes" id="UP000186698">
    <property type="component" value="Chromosome 8L"/>
</dbReference>